<evidence type="ECO:0000256" key="5">
    <source>
        <dbReference type="ARBA" id="ARBA00022692"/>
    </source>
</evidence>
<keyword evidence="10 12" id="KW-0472">Membrane</keyword>
<dbReference type="Proteomes" id="UP000199577">
    <property type="component" value="Unassembled WGS sequence"/>
</dbReference>
<dbReference type="Gene3D" id="2.170.130.10">
    <property type="entry name" value="TonB-dependent receptor, plug domain"/>
    <property type="match status" value="1"/>
</dbReference>
<dbReference type="InterPro" id="IPR008969">
    <property type="entry name" value="CarboxyPept-like_regulatory"/>
</dbReference>
<keyword evidence="3 12" id="KW-1134">Transmembrane beta strand</keyword>
<evidence type="ECO:0000256" key="7">
    <source>
        <dbReference type="ARBA" id="ARBA00023004"/>
    </source>
</evidence>
<reference evidence="15 16" key="1">
    <citation type="submission" date="2016-10" db="EMBL/GenBank/DDBJ databases">
        <authorList>
            <person name="de Groot N.N."/>
        </authorList>
    </citation>
    <scope>NUCLEOTIDE SEQUENCE [LARGE SCALE GENOMIC DNA]</scope>
    <source>
        <strain evidence="15 16">DSM 22900</strain>
    </source>
</reference>
<dbReference type="OrthoDB" id="9768177at2"/>
<protein>
    <submittedName>
        <fullName evidence="15">TonB-linked outer membrane protein, SusC/RagA family</fullName>
    </submittedName>
</protein>
<dbReference type="AlphaFoldDB" id="A0A1I1IZA9"/>
<gene>
    <name evidence="15" type="ORF">SAMN05421747_11046</name>
</gene>
<dbReference type="NCBIfam" id="TIGR04056">
    <property type="entry name" value="OMP_RagA_SusC"/>
    <property type="match status" value="1"/>
</dbReference>
<keyword evidence="8" id="KW-0406">Ion transport</keyword>
<name>A0A1I1IZA9_9SPHI</name>
<dbReference type="Pfam" id="PF00593">
    <property type="entry name" value="TonB_dep_Rec_b-barrel"/>
    <property type="match status" value="1"/>
</dbReference>
<evidence type="ECO:0000256" key="13">
    <source>
        <dbReference type="RuleBase" id="RU003357"/>
    </source>
</evidence>
<keyword evidence="11 12" id="KW-0998">Cell outer membrane</keyword>
<evidence type="ECO:0000256" key="9">
    <source>
        <dbReference type="ARBA" id="ARBA00023077"/>
    </source>
</evidence>
<evidence type="ECO:0000256" key="10">
    <source>
        <dbReference type="ARBA" id="ARBA00023136"/>
    </source>
</evidence>
<evidence type="ECO:0000256" key="1">
    <source>
        <dbReference type="ARBA" id="ARBA00004571"/>
    </source>
</evidence>
<comment type="subcellular location">
    <subcellularLocation>
        <location evidence="1 12">Cell outer membrane</location>
        <topology evidence="1 12">Multi-pass membrane protein</topology>
    </subcellularLocation>
</comment>
<dbReference type="InterPro" id="IPR036942">
    <property type="entry name" value="Beta-barrel_TonB_sf"/>
</dbReference>
<dbReference type="InterPro" id="IPR023997">
    <property type="entry name" value="TonB-dep_OMP_SusC/RagA_CS"/>
</dbReference>
<dbReference type="Pfam" id="PF07715">
    <property type="entry name" value="Plug"/>
    <property type="match status" value="1"/>
</dbReference>
<keyword evidence="9 13" id="KW-0798">TonB box</keyword>
<keyword evidence="7" id="KW-0408">Iron</keyword>
<dbReference type="SUPFAM" id="SSF49464">
    <property type="entry name" value="Carboxypeptidase regulatory domain-like"/>
    <property type="match status" value="1"/>
</dbReference>
<proteinExistence type="inferred from homology"/>
<dbReference type="PANTHER" id="PTHR32552:SF68">
    <property type="entry name" value="FERRICHROME OUTER MEMBRANE TRANSPORTER_PHAGE RECEPTOR"/>
    <property type="match status" value="1"/>
</dbReference>
<sequence>MKLACILMFVGIIGVSASGYSQEAKVSVKLSDRPLAELIAEIKKQTSYSFLFDAEEVDVNRKVSVSATNTKVKSVLQSALREQGLELRMSGNHILIVRPKPGSLLGAQQRQVSGTVKDTDGTPVAGATIVVKTTEETTQTDTEGRFVITVSSDQDTLAVSFVGMQPLEVAVGRRTALDITLQVAATEMNEVVITALGIRRQSKSLTYNVQQIDGNAINTVSDANFVNNLNGKIAGATINSASSGVGGSSRVVMRGVKSISGNNNALYVIDGIPMPSLSTDQPADIYSGAGQTGDGISNLNPEDIESISVLSGSAAAALYGSSASNGVILITTKKGKQGQFSINVSNHTQFSAPLILPALQNTYGPSEPGSYYSWGEKLNVPSDYNVRDFFNTGINVTNAVSLSTGNDKNQTYVSAGTVNAGGVLHNNDYNRYNFSVRNTSSFLNDRMTMDLGFMHANVNEQNMTAQGLYFNPLVPIYLFPAGDDFTKVQIYERYDASRNFKTQFWPYGDQGLSMQNPYWIMERDRFQNNKQRYMTNATLQYRLNDWINLSGRLKLDRSNDKFEKKFNASTNTLFASENGYYSLNEAQTQQVYAEFLMNINKTFAQDALYLTANVGTNVEDVQYDQNMYGGKLHGVPNLFTYANVNNSTAESSQSGYHRNKQAVFASMQLGYHDQLFLDLTGRNDWASTLAMSNIKSFFYPSIGISAVLTDLFNFGSDVLPYLKARVSYSEVGNEPNPFLTIPTYSLSSGYPQTQTRMPNTDLRPERTRSWEAGTNATFFRNKLNVDATVYYSSTYNQFFEPTLSSSSGYTSVIVNAGQIDNKGIEIAARYNEDFGALKWNTYLVYSLNRNRIVELLPNWTNPVTGEQISLTEIDMGGTGSYKMVLEEGGSMGDIYVSSLRTDEHGAIYVHPTDQTVVAEPNQFVYAGNSNPKYNFGWGNSLTWKGASLSFLFTGRVGGVVVSNTQAILDAFGASQASADARDAGGVLVNGRPIPAKPYYDVVGGGSSGGVASMYTYSATNIRLGELALGYDLPINHWVNAIKGANVSLIGRNLFFLYNKAPYDPELTANTGTYFQGIDYFMSPSLRSLGFSLKLQF</sequence>
<keyword evidence="16" id="KW-1185">Reference proteome</keyword>
<dbReference type="Gene3D" id="3.55.50.30">
    <property type="match status" value="1"/>
</dbReference>
<evidence type="ECO:0000256" key="8">
    <source>
        <dbReference type="ARBA" id="ARBA00023065"/>
    </source>
</evidence>
<keyword evidence="5 12" id="KW-0812">Transmembrane</keyword>
<keyword evidence="4" id="KW-0410">Iron transport</keyword>
<dbReference type="SMART" id="SM00965">
    <property type="entry name" value="STN"/>
    <property type="match status" value="1"/>
</dbReference>
<dbReference type="RefSeq" id="WP_090973769.1">
    <property type="nucleotide sequence ID" value="NZ_FOLL01000010.1"/>
</dbReference>
<dbReference type="Gene3D" id="2.40.170.20">
    <property type="entry name" value="TonB-dependent receptor, beta-barrel domain"/>
    <property type="match status" value="1"/>
</dbReference>
<evidence type="ECO:0000256" key="2">
    <source>
        <dbReference type="ARBA" id="ARBA00022448"/>
    </source>
</evidence>
<dbReference type="SUPFAM" id="SSF56935">
    <property type="entry name" value="Porins"/>
    <property type="match status" value="1"/>
</dbReference>
<evidence type="ECO:0000256" key="6">
    <source>
        <dbReference type="ARBA" id="ARBA00022729"/>
    </source>
</evidence>
<keyword evidence="2 12" id="KW-0813">Transport</keyword>
<evidence type="ECO:0000313" key="16">
    <source>
        <dbReference type="Proteomes" id="UP000199577"/>
    </source>
</evidence>
<dbReference type="InterPro" id="IPR011662">
    <property type="entry name" value="Secretin/TonB_short_N"/>
</dbReference>
<dbReference type="GO" id="GO:0015344">
    <property type="term" value="F:siderophore uptake transmembrane transporter activity"/>
    <property type="evidence" value="ECO:0007669"/>
    <property type="project" value="TreeGrafter"/>
</dbReference>
<dbReference type="InterPro" id="IPR037066">
    <property type="entry name" value="Plug_dom_sf"/>
</dbReference>
<feature type="domain" description="Secretin/TonB short N-terminal" evidence="14">
    <location>
        <begin position="48"/>
        <end position="100"/>
    </location>
</feature>
<evidence type="ECO:0000256" key="12">
    <source>
        <dbReference type="PROSITE-ProRule" id="PRU01360"/>
    </source>
</evidence>
<dbReference type="STRING" id="623281.SAMN05421747_11046"/>
<organism evidence="15 16">
    <name type="scientific">Parapedobacter composti</name>
    <dbReference type="NCBI Taxonomy" id="623281"/>
    <lineage>
        <taxon>Bacteria</taxon>
        <taxon>Pseudomonadati</taxon>
        <taxon>Bacteroidota</taxon>
        <taxon>Sphingobacteriia</taxon>
        <taxon>Sphingobacteriales</taxon>
        <taxon>Sphingobacteriaceae</taxon>
        <taxon>Parapedobacter</taxon>
    </lineage>
</organism>
<dbReference type="InterPro" id="IPR039426">
    <property type="entry name" value="TonB-dep_rcpt-like"/>
</dbReference>
<dbReference type="Gene3D" id="2.60.40.1120">
    <property type="entry name" value="Carboxypeptidase-like, regulatory domain"/>
    <property type="match status" value="1"/>
</dbReference>
<dbReference type="Pfam" id="PF13715">
    <property type="entry name" value="CarbopepD_reg_2"/>
    <property type="match status" value="1"/>
</dbReference>
<evidence type="ECO:0000256" key="4">
    <source>
        <dbReference type="ARBA" id="ARBA00022496"/>
    </source>
</evidence>
<dbReference type="PANTHER" id="PTHR32552">
    <property type="entry name" value="FERRICHROME IRON RECEPTOR-RELATED"/>
    <property type="match status" value="1"/>
</dbReference>
<dbReference type="GO" id="GO:0009279">
    <property type="term" value="C:cell outer membrane"/>
    <property type="evidence" value="ECO:0007669"/>
    <property type="project" value="UniProtKB-SubCell"/>
</dbReference>
<evidence type="ECO:0000256" key="11">
    <source>
        <dbReference type="ARBA" id="ARBA00023237"/>
    </source>
</evidence>
<keyword evidence="6" id="KW-0732">Signal</keyword>
<accession>A0A1I1IZA9</accession>
<dbReference type="Pfam" id="PF07660">
    <property type="entry name" value="STN"/>
    <property type="match status" value="1"/>
</dbReference>
<dbReference type="InterPro" id="IPR000531">
    <property type="entry name" value="Beta-barrel_TonB"/>
</dbReference>
<dbReference type="NCBIfam" id="TIGR04057">
    <property type="entry name" value="SusC_RagA_signa"/>
    <property type="match status" value="1"/>
</dbReference>
<dbReference type="InterPro" id="IPR012910">
    <property type="entry name" value="Plug_dom"/>
</dbReference>
<evidence type="ECO:0000256" key="3">
    <source>
        <dbReference type="ARBA" id="ARBA00022452"/>
    </source>
</evidence>
<dbReference type="EMBL" id="FOLL01000010">
    <property type="protein sequence ID" value="SFC39718.1"/>
    <property type="molecule type" value="Genomic_DNA"/>
</dbReference>
<comment type="similarity">
    <text evidence="12 13">Belongs to the TonB-dependent receptor family.</text>
</comment>
<evidence type="ECO:0000313" key="15">
    <source>
        <dbReference type="EMBL" id="SFC39718.1"/>
    </source>
</evidence>
<dbReference type="InterPro" id="IPR023996">
    <property type="entry name" value="TonB-dep_OMP_SusC/RagA"/>
</dbReference>
<evidence type="ECO:0000259" key="14">
    <source>
        <dbReference type="SMART" id="SM00965"/>
    </source>
</evidence>
<dbReference type="PROSITE" id="PS52016">
    <property type="entry name" value="TONB_DEPENDENT_REC_3"/>
    <property type="match status" value="1"/>
</dbReference>